<organism evidence="6">
    <name type="scientific">Salvia splendens</name>
    <name type="common">Scarlet sage</name>
    <dbReference type="NCBI Taxonomy" id="180675"/>
    <lineage>
        <taxon>Eukaryota</taxon>
        <taxon>Viridiplantae</taxon>
        <taxon>Streptophyta</taxon>
        <taxon>Embryophyta</taxon>
        <taxon>Tracheophyta</taxon>
        <taxon>Spermatophyta</taxon>
        <taxon>Magnoliopsida</taxon>
        <taxon>eudicotyledons</taxon>
        <taxon>Gunneridae</taxon>
        <taxon>Pentapetalae</taxon>
        <taxon>asterids</taxon>
        <taxon>lamiids</taxon>
        <taxon>Lamiales</taxon>
        <taxon>Lamiaceae</taxon>
        <taxon>Nepetoideae</taxon>
        <taxon>Mentheae</taxon>
        <taxon>Salviinae</taxon>
        <taxon>Salvia</taxon>
        <taxon>Salvia subgen. Calosphace</taxon>
        <taxon>core Calosphace</taxon>
    </lineage>
</organism>
<dbReference type="InterPro" id="IPR001313">
    <property type="entry name" value="Pumilio_RNA-bd_rpt"/>
</dbReference>
<dbReference type="GO" id="GO:0003729">
    <property type="term" value="F:mRNA binding"/>
    <property type="evidence" value="ECO:0007669"/>
    <property type="project" value="TreeGrafter"/>
</dbReference>
<dbReference type="SUPFAM" id="SSF48371">
    <property type="entry name" value="ARM repeat"/>
    <property type="match status" value="1"/>
</dbReference>
<protein>
    <recommendedName>
        <fullName evidence="5">PUM-HD domain-containing protein</fullName>
    </recommendedName>
</protein>
<dbReference type="InterPro" id="IPR033712">
    <property type="entry name" value="Pumilio_RNA-bd"/>
</dbReference>
<dbReference type="PANTHER" id="PTHR12537:SF13">
    <property type="entry name" value="PUMILIO HOMOLOGY DOMAIN FAMILY MEMBER 4"/>
    <property type="match status" value="1"/>
</dbReference>
<dbReference type="InterPro" id="IPR011989">
    <property type="entry name" value="ARM-like"/>
</dbReference>
<feature type="repeat" description="Pumilio" evidence="4">
    <location>
        <begin position="551"/>
        <end position="586"/>
    </location>
</feature>
<feature type="repeat" description="Pumilio" evidence="4">
    <location>
        <begin position="475"/>
        <end position="511"/>
    </location>
</feature>
<dbReference type="InterPro" id="IPR016024">
    <property type="entry name" value="ARM-type_fold"/>
</dbReference>
<sequence length="781" mass="87660">MFERVKIHQKGAENMKEDDDNELEMLLGKISHAASSFNLQSAHIDAHGHQHNNSNHVDHGRGYGFPYGHGHGHASCVVQQKMNGHDYCESHVHGMYGDGDELFGRNYARESSPVSGFSVKPTDGSSSSLFHGGVPSLYEIGSHFEDLRPQSVSGDGFWPDFRMVDENKLFGDFNLSENFSKMYVNEEEFPNGIESCEGINFKRYEVYEDLRKGFWGHGGFSLSSAEGHYRIQGENGSAFLEMQHDQSGNLHYSPGLFDGMFSPPDFGGNVFGDGSYPLGFVVPGVSSGLKRTPVGDAFRCASRNGVNLVEGRDTLYSPNVVQLTRILPCYGEENVLQYQPSVPNGRNKVPLHVRVPQGGIDAFTSEDSLIIQGEGVTNGMDRGHTHLRGLHHHKNAAEKPRERLQLNGGHHAAAVRDVCYGPGMVCPFSLPLKGISITDAQGYIYDIAKDQHGCRFLQKIFEEGTSQDVQIIFNEIIDHVLELMVNPFGNYLMQKLLEVCNEEQKTHILLRVTEEPGELVRISLNTHGTRVVQKLIETLKTRQQISLISSALEPGFLVLIKDLNGNHVVQRCLQCFTAEDSKKTLSSFMRLECSFLLLLQSTVWILRCISMGVVFCSVASVLPQENFEKIWLLRFQQMGSYLLKMHSESRGLSYFCIICRNYVVQFILELKIPSATSKLTCQFEGNYVNLSRQKFSSHVIEKCLVVCNNETRSKIIHELLSATYFEQLLQDPHANYVVQTALRVTEGSLHSSLVNAIESYKMISRNTPYSKRIFSHKVLKK</sequence>
<reference evidence="6" key="1">
    <citation type="submission" date="2018-01" db="EMBL/GenBank/DDBJ databases">
        <authorList>
            <person name="Mao J.F."/>
        </authorList>
    </citation>
    <scope>NUCLEOTIDE SEQUENCE</scope>
    <source>
        <strain evidence="6">Huo1</strain>
        <tissue evidence="6">Leaf</tissue>
    </source>
</reference>
<dbReference type="PROSITE" id="PS50302">
    <property type="entry name" value="PUM"/>
    <property type="match status" value="6"/>
</dbReference>
<evidence type="ECO:0000256" key="4">
    <source>
        <dbReference type="PROSITE-ProRule" id="PRU00317"/>
    </source>
</evidence>
<evidence type="ECO:0000313" key="6">
    <source>
        <dbReference type="EMBL" id="KAG6421988.1"/>
    </source>
</evidence>
<dbReference type="Pfam" id="PF00806">
    <property type="entry name" value="PUF"/>
    <property type="match status" value="6"/>
</dbReference>
<evidence type="ECO:0000313" key="7">
    <source>
        <dbReference type="Proteomes" id="UP000298416"/>
    </source>
</evidence>
<feature type="repeat" description="Pumilio" evidence="4">
    <location>
        <begin position="514"/>
        <end position="549"/>
    </location>
</feature>
<feature type="domain" description="PUM-HD" evidence="5">
    <location>
        <begin position="407"/>
        <end position="781"/>
    </location>
</feature>
<name>A0A8X8XXJ1_SALSN</name>
<proteinExistence type="predicted"/>
<feature type="repeat" description="Pumilio" evidence="4">
    <location>
        <begin position="682"/>
        <end position="717"/>
    </location>
</feature>
<accession>A0A8X8XXJ1</accession>
<dbReference type="CDD" id="cd07920">
    <property type="entry name" value="Pumilio"/>
    <property type="match status" value="1"/>
</dbReference>
<comment type="caution">
    <text evidence="6">The sequence shown here is derived from an EMBL/GenBank/DDBJ whole genome shotgun (WGS) entry which is preliminary data.</text>
</comment>
<reference evidence="6" key="2">
    <citation type="submission" date="2020-08" db="EMBL/GenBank/DDBJ databases">
        <title>Plant Genome Project.</title>
        <authorList>
            <person name="Zhang R.-G."/>
        </authorList>
    </citation>
    <scope>NUCLEOTIDE SEQUENCE</scope>
    <source>
        <strain evidence="6">Huo1</strain>
        <tissue evidence="6">Leaf</tissue>
    </source>
</reference>
<dbReference type="InterPro" id="IPR033133">
    <property type="entry name" value="PUM-HD"/>
</dbReference>
<dbReference type="GO" id="GO:0005737">
    <property type="term" value="C:cytoplasm"/>
    <property type="evidence" value="ECO:0007669"/>
    <property type="project" value="TreeGrafter"/>
</dbReference>
<feature type="repeat" description="Pumilio" evidence="4">
    <location>
        <begin position="436"/>
        <end position="474"/>
    </location>
</feature>
<evidence type="ECO:0000256" key="3">
    <source>
        <dbReference type="ARBA" id="ARBA00022884"/>
    </source>
</evidence>
<evidence type="ECO:0000259" key="5">
    <source>
        <dbReference type="PROSITE" id="PS50303"/>
    </source>
</evidence>
<dbReference type="SMART" id="SM00025">
    <property type="entry name" value="Pumilio"/>
    <property type="match status" value="6"/>
</dbReference>
<dbReference type="EMBL" id="PNBA02000006">
    <property type="protein sequence ID" value="KAG6421988.1"/>
    <property type="molecule type" value="Genomic_DNA"/>
</dbReference>
<keyword evidence="7" id="KW-1185">Reference proteome</keyword>
<dbReference type="AlphaFoldDB" id="A0A8X8XXJ1"/>
<dbReference type="PROSITE" id="PS50303">
    <property type="entry name" value="PUM_HD"/>
    <property type="match status" value="1"/>
</dbReference>
<evidence type="ECO:0000256" key="1">
    <source>
        <dbReference type="ARBA" id="ARBA00022737"/>
    </source>
</evidence>
<dbReference type="PANTHER" id="PTHR12537">
    <property type="entry name" value="RNA BINDING PROTEIN PUMILIO-RELATED"/>
    <property type="match status" value="1"/>
</dbReference>
<feature type="repeat" description="Pumilio" evidence="4">
    <location>
        <begin position="718"/>
        <end position="755"/>
    </location>
</feature>
<gene>
    <name evidence="6" type="ORF">SASPL_118549</name>
</gene>
<keyword evidence="1" id="KW-0677">Repeat</keyword>
<keyword evidence="3" id="KW-0694">RNA-binding</keyword>
<keyword evidence="2" id="KW-0810">Translation regulation</keyword>
<dbReference type="Gene3D" id="1.25.10.10">
    <property type="entry name" value="Leucine-rich Repeat Variant"/>
    <property type="match status" value="1"/>
</dbReference>
<evidence type="ECO:0000256" key="2">
    <source>
        <dbReference type="ARBA" id="ARBA00022845"/>
    </source>
</evidence>
<dbReference type="Proteomes" id="UP000298416">
    <property type="component" value="Unassembled WGS sequence"/>
</dbReference>
<dbReference type="GO" id="GO:0006417">
    <property type="term" value="P:regulation of translation"/>
    <property type="evidence" value="ECO:0007669"/>
    <property type="project" value="UniProtKB-KW"/>
</dbReference>